<feature type="transmembrane region" description="Helical" evidence="8">
    <location>
        <begin position="466"/>
        <end position="486"/>
    </location>
</feature>
<feature type="domain" description="Major facilitator superfamily (MFS) profile" evidence="9">
    <location>
        <begin position="38"/>
        <end position="490"/>
    </location>
</feature>
<feature type="transmembrane region" description="Helical" evidence="8">
    <location>
        <begin position="251"/>
        <end position="271"/>
    </location>
</feature>
<keyword evidence="3" id="KW-1003">Cell membrane</keyword>
<dbReference type="SUPFAM" id="SSF103473">
    <property type="entry name" value="MFS general substrate transporter"/>
    <property type="match status" value="1"/>
</dbReference>
<feature type="transmembrane region" description="Helical" evidence="8">
    <location>
        <begin position="292"/>
        <end position="315"/>
    </location>
</feature>
<dbReference type="Proteomes" id="UP000198906">
    <property type="component" value="Unassembled WGS sequence"/>
</dbReference>
<dbReference type="GO" id="GO:0005886">
    <property type="term" value="C:plasma membrane"/>
    <property type="evidence" value="ECO:0007669"/>
    <property type="project" value="UniProtKB-SubCell"/>
</dbReference>
<protein>
    <submittedName>
        <fullName evidence="10">Drug resistance transporter, EmrB/QacA subfamily</fullName>
    </submittedName>
</protein>
<feature type="transmembrane region" description="Helical" evidence="8">
    <location>
        <begin position="354"/>
        <end position="373"/>
    </location>
</feature>
<evidence type="ECO:0000256" key="3">
    <source>
        <dbReference type="ARBA" id="ARBA00022475"/>
    </source>
</evidence>
<evidence type="ECO:0000256" key="8">
    <source>
        <dbReference type="SAM" id="Phobius"/>
    </source>
</evidence>
<dbReference type="EMBL" id="FMHU01000001">
    <property type="protein sequence ID" value="SCL15275.1"/>
    <property type="molecule type" value="Genomic_DNA"/>
</dbReference>
<evidence type="ECO:0000313" key="11">
    <source>
        <dbReference type="Proteomes" id="UP000198906"/>
    </source>
</evidence>
<comment type="subcellular location">
    <subcellularLocation>
        <location evidence="1">Cell membrane</location>
        <topology evidence="1">Multi-pass membrane protein</topology>
    </subcellularLocation>
</comment>
<dbReference type="InterPro" id="IPR036259">
    <property type="entry name" value="MFS_trans_sf"/>
</dbReference>
<sequence>MTVLHSTPRGDSYGASGETVVLRDTAHPLRSLRERQLALIVLCVGILISVIDGSAVYVALPSIQEGLGFSQANLAWVVNAYLIPFGGLLLLAGRLGDLIGTKRVFLSGLSVFTVASMVCGLATDQAVLVGARFVQGVGGALTTAVVLSMVVNMFPKPREQARALGFYAFVAASGSAIGQLAGAALTASLSWHWIFFVNAPIGLVTILMGARLLDNVRDAKAGKGIDWIGAVALVGSLMLTVYTIVQADSGAGRTALLGGVALLLMVGFVLWQRRTSNPLVPASVLRARNVAWSNVVLALMIAGPTAMFFLCALYLQNVLGFSVYELGFAFVPAALAIGIGSLKVAPRLIRKNDAKVLLVPAMALMALGLLLLARIPADGSYWVDVLPAILLIGIGSGLATPPVLRIALADATLDDSGIRSGLLNTTQQIGSALGLAVLAPVAANVAESALAEGEAAAVALTEGFQMAFLVGFGTMVAAIVLAIFAVQSEVPKTAPQSLDETTTAPDLRKVDQTGAADPDFLAVGLGGANMMAMLWSIAMGRRVVGVELRGDPYLTLTQWKVSADIYHHLAVIDRLMTERYGDEGIPRTFTGERFLLHELFYKLDPEDGAEARADEILFGWADSCLGGHVRIAEVVDDRWVDGKPHRTVTEIRPPAPSMEHGPETVGRSMDDVLAESPAFQCNAEDLLIMLRRYLEGIERMDLAAGREPRCRIFRYHRVAHPSRPAGWRRWLGRDDETVEDGFSRDADGRVRVRIEAVREIDEKGTYRRIRVRGSELVDLGTPGLISIAEGVDSVDAKRLGFIQDLVRIDHGDGRGPVVAQADYVVGLIAVYVGATSRQRIASDFDKQGNEYWIRQMTLGHDGFSESGWTILEVPDYRTFDPVQAGMVPPGTSQSSVEYFGAHRYLIRDYFLDQVSLLTEIPRRELARTLILATPKLVSNVEKIGRDALVAPNCVVAGDSFGTGSFLNSGGSITGMVGHAARVYRYWQARDEGVSHEEAVRQLADSIREDTLAWQRVSEADFAQPGHVRAGTDPQDGKRLDPVAREKVLEATRRHRRAVARISNRLDDFGRLNVFPGRLQLVGLQPLQPTPPELRTEQTDGPVRLWPNITDGAMPGTSMADDSMMSMAGSDASMATDGQAVMVGSEERVGDMRM</sequence>
<feature type="transmembrane region" description="Helical" evidence="8">
    <location>
        <begin position="104"/>
        <end position="123"/>
    </location>
</feature>
<feature type="region of interest" description="Disordered" evidence="7">
    <location>
        <begin position="1085"/>
        <end position="1111"/>
    </location>
</feature>
<dbReference type="Gene3D" id="1.20.1720.10">
    <property type="entry name" value="Multidrug resistance protein D"/>
    <property type="match status" value="1"/>
</dbReference>
<dbReference type="CDD" id="cd17321">
    <property type="entry name" value="MFS_MMR_MDR_like"/>
    <property type="match status" value="1"/>
</dbReference>
<dbReference type="PANTHER" id="PTHR42718:SF46">
    <property type="entry name" value="BLR6921 PROTEIN"/>
    <property type="match status" value="1"/>
</dbReference>
<dbReference type="InterPro" id="IPR020846">
    <property type="entry name" value="MFS_dom"/>
</dbReference>
<reference evidence="11" key="1">
    <citation type="submission" date="2016-06" db="EMBL/GenBank/DDBJ databases">
        <authorList>
            <person name="Varghese N."/>
        </authorList>
    </citation>
    <scope>NUCLEOTIDE SEQUENCE [LARGE SCALE GENOMIC DNA]</scope>
    <source>
        <strain evidence="11">DSM 46123</strain>
    </source>
</reference>
<dbReference type="AlphaFoldDB" id="A0A1C6RDP4"/>
<feature type="transmembrane region" description="Helical" evidence="8">
    <location>
        <begin position="163"/>
        <end position="185"/>
    </location>
</feature>
<evidence type="ECO:0000256" key="2">
    <source>
        <dbReference type="ARBA" id="ARBA00022448"/>
    </source>
</evidence>
<dbReference type="RefSeq" id="WP_245714546.1">
    <property type="nucleotide sequence ID" value="NZ_FMHU01000001.1"/>
</dbReference>
<feature type="transmembrane region" description="Helical" evidence="8">
    <location>
        <begin position="72"/>
        <end position="92"/>
    </location>
</feature>
<feature type="transmembrane region" description="Helical" evidence="8">
    <location>
        <begin position="429"/>
        <end position="446"/>
    </location>
</feature>
<keyword evidence="5 8" id="KW-1133">Transmembrane helix</keyword>
<organism evidence="10 11">
    <name type="scientific">Micromonospora inyonensis</name>
    <dbReference type="NCBI Taxonomy" id="47866"/>
    <lineage>
        <taxon>Bacteria</taxon>
        <taxon>Bacillati</taxon>
        <taxon>Actinomycetota</taxon>
        <taxon>Actinomycetes</taxon>
        <taxon>Micromonosporales</taxon>
        <taxon>Micromonosporaceae</taxon>
        <taxon>Micromonospora</taxon>
    </lineage>
</organism>
<gene>
    <name evidence="10" type="ORF">GA0074694_1134</name>
</gene>
<evidence type="ECO:0000313" key="10">
    <source>
        <dbReference type="EMBL" id="SCL15275.1"/>
    </source>
</evidence>
<name>A0A1C6RDP4_9ACTN</name>
<evidence type="ECO:0000256" key="1">
    <source>
        <dbReference type="ARBA" id="ARBA00004651"/>
    </source>
</evidence>
<evidence type="ECO:0000259" key="9">
    <source>
        <dbReference type="PROSITE" id="PS50850"/>
    </source>
</evidence>
<dbReference type="STRING" id="47866.GA0074694_1134"/>
<keyword evidence="2" id="KW-0813">Transport</keyword>
<feature type="transmembrane region" description="Helical" evidence="8">
    <location>
        <begin position="129"/>
        <end position="151"/>
    </location>
</feature>
<evidence type="ECO:0000256" key="4">
    <source>
        <dbReference type="ARBA" id="ARBA00022692"/>
    </source>
</evidence>
<evidence type="ECO:0000256" key="6">
    <source>
        <dbReference type="ARBA" id="ARBA00023136"/>
    </source>
</evidence>
<feature type="transmembrane region" description="Helical" evidence="8">
    <location>
        <begin position="225"/>
        <end position="245"/>
    </location>
</feature>
<feature type="transmembrane region" description="Helical" evidence="8">
    <location>
        <begin position="191"/>
        <end position="213"/>
    </location>
</feature>
<dbReference type="Pfam" id="PF07690">
    <property type="entry name" value="MFS_1"/>
    <property type="match status" value="1"/>
</dbReference>
<keyword evidence="11" id="KW-1185">Reference proteome</keyword>
<dbReference type="PANTHER" id="PTHR42718">
    <property type="entry name" value="MAJOR FACILITATOR SUPERFAMILY MULTIDRUG TRANSPORTER MFSC"/>
    <property type="match status" value="1"/>
</dbReference>
<feature type="transmembrane region" description="Helical" evidence="8">
    <location>
        <begin position="385"/>
        <end position="408"/>
    </location>
</feature>
<feature type="transmembrane region" description="Helical" evidence="8">
    <location>
        <begin position="321"/>
        <end position="342"/>
    </location>
</feature>
<dbReference type="PROSITE" id="PS50850">
    <property type="entry name" value="MFS"/>
    <property type="match status" value="1"/>
</dbReference>
<dbReference type="GO" id="GO:0022857">
    <property type="term" value="F:transmembrane transporter activity"/>
    <property type="evidence" value="ECO:0007669"/>
    <property type="project" value="InterPro"/>
</dbReference>
<feature type="transmembrane region" description="Helical" evidence="8">
    <location>
        <begin position="37"/>
        <end position="60"/>
    </location>
</feature>
<dbReference type="InterPro" id="IPR011701">
    <property type="entry name" value="MFS"/>
</dbReference>
<accession>A0A1C6RDP4</accession>
<dbReference type="Gene3D" id="1.20.1250.20">
    <property type="entry name" value="MFS general substrate transporter like domains"/>
    <property type="match status" value="1"/>
</dbReference>
<proteinExistence type="predicted"/>
<keyword evidence="4 8" id="KW-0812">Transmembrane</keyword>
<evidence type="ECO:0000256" key="7">
    <source>
        <dbReference type="SAM" id="MobiDB-lite"/>
    </source>
</evidence>
<evidence type="ECO:0000256" key="5">
    <source>
        <dbReference type="ARBA" id="ARBA00022989"/>
    </source>
</evidence>
<keyword evidence="6 8" id="KW-0472">Membrane</keyword>